<evidence type="ECO:0000313" key="2">
    <source>
        <dbReference type="EMBL" id="OGB74097.1"/>
    </source>
</evidence>
<evidence type="ECO:0000259" key="1">
    <source>
        <dbReference type="Pfam" id="PF12705"/>
    </source>
</evidence>
<comment type="caution">
    <text evidence="2">The sequence shown here is derived from an EMBL/GenBank/DDBJ whole genome shotgun (WGS) entry which is preliminary data.</text>
</comment>
<evidence type="ECO:0000313" key="3">
    <source>
        <dbReference type="Proteomes" id="UP000176651"/>
    </source>
</evidence>
<name>A0A1F4NS70_UNCK3</name>
<dbReference type="AlphaFoldDB" id="A0A1F4NS70"/>
<sequence length="261" mass="29450">MSNYPSKRAKSLFDPTSTAPYQLSRTGVDLFIDCPRCFYLDKRLGVGRPQGPPFTLNAAVDTLLKAEFDGHRAAGEPHPLMKTYGLDAIPFAHPDLSAWRHNFTGVRFLHPATNLLLFGAVDDIWVTPQNELIVVDYKATSKAGEIELTDAKWHNAYRRQMEFYQWLLRQNGFMVSDTGYFVYCNGKKDRAAFDAKLEFDIQLIPYTGKGDWIEPTIAEIKSCLMGDPVPDPDPDCEFCKYRYAVATVVKGNQNTHGAREA</sequence>
<dbReference type="Gene3D" id="3.90.320.10">
    <property type="match status" value="1"/>
</dbReference>
<dbReference type="STRING" id="1798535.A2V68_02045"/>
<accession>A0A1F4NS70</accession>
<gene>
    <name evidence="2" type="ORF">A2V68_02045</name>
</gene>
<dbReference type="EMBL" id="META01000004">
    <property type="protein sequence ID" value="OGB74097.1"/>
    <property type="molecule type" value="Genomic_DNA"/>
</dbReference>
<dbReference type="Proteomes" id="UP000176651">
    <property type="component" value="Unassembled WGS sequence"/>
</dbReference>
<proteinExistence type="predicted"/>
<reference evidence="2 3" key="1">
    <citation type="journal article" date="2016" name="Nat. Commun.">
        <title>Thousands of microbial genomes shed light on interconnected biogeochemical processes in an aquifer system.</title>
        <authorList>
            <person name="Anantharaman K."/>
            <person name="Brown C.T."/>
            <person name="Hug L.A."/>
            <person name="Sharon I."/>
            <person name="Castelle C.J."/>
            <person name="Probst A.J."/>
            <person name="Thomas B.C."/>
            <person name="Singh A."/>
            <person name="Wilkins M.J."/>
            <person name="Karaoz U."/>
            <person name="Brodie E.L."/>
            <person name="Williams K.H."/>
            <person name="Hubbard S.S."/>
            <person name="Banfield J.F."/>
        </authorList>
    </citation>
    <scope>NUCLEOTIDE SEQUENCE [LARGE SCALE GENOMIC DNA]</scope>
</reference>
<dbReference type="InterPro" id="IPR038726">
    <property type="entry name" value="PDDEXK_AddAB-type"/>
</dbReference>
<feature type="domain" description="PD-(D/E)XK endonuclease-like" evidence="1">
    <location>
        <begin position="86"/>
        <end position="242"/>
    </location>
</feature>
<dbReference type="InterPro" id="IPR011604">
    <property type="entry name" value="PDDEXK-like_dom_sf"/>
</dbReference>
<protein>
    <recommendedName>
        <fullName evidence="1">PD-(D/E)XK endonuclease-like domain-containing protein</fullName>
    </recommendedName>
</protein>
<organism evidence="2 3">
    <name type="scientific">candidate division Kazan bacterium RBG_13_50_9</name>
    <dbReference type="NCBI Taxonomy" id="1798535"/>
    <lineage>
        <taxon>Bacteria</taxon>
        <taxon>Bacteria division Kazan-3B-28</taxon>
    </lineage>
</organism>
<dbReference type="Pfam" id="PF12705">
    <property type="entry name" value="PDDEXK_1"/>
    <property type="match status" value="1"/>
</dbReference>